<dbReference type="InterPro" id="IPR032808">
    <property type="entry name" value="DoxX"/>
</dbReference>
<evidence type="ECO:0000313" key="8">
    <source>
        <dbReference type="EMBL" id="MXN19858.1"/>
    </source>
</evidence>
<comment type="subcellular location">
    <subcellularLocation>
        <location evidence="1">Cell membrane</location>
        <topology evidence="1">Multi-pass membrane protein</topology>
    </subcellularLocation>
</comment>
<keyword evidence="5 7" id="KW-1133">Transmembrane helix</keyword>
<gene>
    <name evidence="8" type="ORF">GR170_18650</name>
</gene>
<keyword evidence="3" id="KW-1003">Cell membrane</keyword>
<keyword evidence="4 7" id="KW-0812">Transmembrane</keyword>
<dbReference type="RefSeq" id="WP_160895986.1">
    <property type="nucleotide sequence ID" value="NZ_WUMU01000022.1"/>
</dbReference>
<sequence>MTTQTNRPALLIPALAPVYAVAAPLAQLWMRVMCGAALMMHGWPKITNPLGATDMVAGIGFAPAWAWSVALSVTEFGGGLLLLLGLATRFAAAGVTVILLTTVLFHWSLLGQGYKGAELSLIWSAVTIYFVANGGGRFALDRLLKREL</sequence>
<organism evidence="8 9">
    <name type="scientific">Pseudooceanicola albus</name>
    <dbReference type="NCBI Taxonomy" id="2692189"/>
    <lineage>
        <taxon>Bacteria</taxon>
        <taxon>Pseudomonadati</taxon>
        <taxon>Pseudomonadota</taxon>
        <taxon>Alphaproteobacteria</taxon>
        <taxon>Rhodobacterales</taxon>
        <taxon>Paracoccaceae</taxon>
        <taxon>Pseudooceanicola</taxon>
    </lineage>
</organism>
<proteinExistence type="inferred from homology"/>
<evidence type="ECO:0000256" key="7">
    <source>
        <dbReference type="SAM" id="Phobius"/>
    </source>
</evidence>
<evidence type="ECO:0000256" key="1">
    <source>
        <dbReference type="ARBA" id="ARBA00004651"/>
    </source>
</evidence>
<feature type="transmembrane region" description="Helical" evidence="7">
    <location>
        <begin position="64"/>
        <end position="83"/>
    </location>
</feature>
<dbReference type="PANTHER" id="PTHR33452">
    <property type="entry name" value="OXIDOREDUCTASE CATD-RELATED"/>
    <property type="match status" value="1"/>
</dbReference>
<evidence type="ECO:0000313" key="9">
    <source>
        <dbReference type="Proteomes" id="UP000477911"/>
    </source>
</evidence>
<comment type="caution">
    <text evidence="8">The sequence shown here is derived from an EMBL/GenBank/DDBJ whole genome shotgun (WGS) entry which is preliminary data.</text>
</comment>
<evidence type="ECO:0000256" key="3">
    <source>
        <dbReference type="ARBA" id="ARBA00022475"/>
    </source>
</evidence>
<feature type="transmembrane region" description="Helical" evidence="7">
    <location>
        <begin position="90"/>
        <end position="109"/>
    </location>
</feature>
<evidence type="ECO:0000256" key="5">
    <source>
        <dbReference type="ARBA" id="ARBA00022989"/>
    </source>
</evidence>
<name>A0A6L7G8L1_9RHOB</name>
<dbReference type="InterPro" id="IPR051907">
    <property type="entry name" value="DoxX-like_oxidoreductase"/>
</dbReference>
<dbReference type="AlphaFoldDB" id="A0A6L7G8L1"/>
<evidence type="ECO:0000256" key="4">
    <source>
        <dbReference type="ARBA" id="ARBA00022692"/>
    </source>
</evidence>
<feature type="transmembrane region" description="Helical" evidence="7">
    <location>
        <begin position="121"/>
        <end position="140"/>
    </location>
</feature>
<dbReference type="Pfam" id="PF07681">
    <property type="entry name" value="DoxX"/>
    <property type="match status" value="1"/>
</dbReference>
<keyword evidence="9" id="KW-1185">Reference proteome</keyword>
<reference evidence="8 9" key="1">
    <citation type="submission" date="2019-12" db="EMBL/GenBank/DDBJ databases">
        <authorList>
            <person name="Li M."/>
        </authorList>
    </citation>
    <scope>NUCLEOTIDE SEQUENCE [LARGE SCALE GENOMIC DNA]</scope>
    <source>
        <strain evidence="8 9">GBMRC 2024</strain>
    </source>
</reference>
<evidence type="ECO:0000256" key="6">
    <source>
        <dbReference type="ARBA" id="ARBA00023136"/>
    </source>
</evidence>
<dbReference type="EMBL" id="WUMU01000022">
    <property type="protein sequence ID" value="MXN19858.1"/>
    <property type="molecule type" value="Genomic_DNA"/>
</dbReference>
<comment type="similarity">
    <text evidence="2">Belongs to the DoxX family.</text>
</comment>
<protein>
    <submittedName>
        <fullName evidence="8">DoxX family membrane protein</fullName>
    </submittedName>
</protein>
<dbReference type="GO" id="GO:0005886">
    <property type="term" value="C:plasma membrane"/>
    <property type="evidence" value="ECO:0007669"/>
    <property type="project" value="UniProtKB-SubCell"/>
</dbReference>
<dbReference type="Proteomes" id="UP000477911">
    <property type="component" value="Unassembled WGS sequence"/>
</dbReference>
<dbReference type="PANTHER" id="PTHR33452:SF1">
    <property type="entry name" value="INNER MEMBRANE PROTEIN YPHA-RELATED"/>
    <property type="match status" value="1"/>
</dbReference>
<keyword evidence="6 7" id="KW-0472">Membrane</keyword>
<evidence type="ECO:0000256" key="2">
    <source>
        <dbReference type="ARBA" id="ARBA00006679"/>
    </source>
</evidence>
<accession>A0A6L7G8L1</accession>